<protein>
    <recommendedName>
        <fullName evidence="4">DUF4408 domain-containing protein</fullName>
    </recommendedName>
</protein>
<feature type="transmembrane region" description="Helical" evidence="1">
    <location>
        <begin position="25"/>
        <end position="45"/>
    </location>
</feature>
<dbReference type="PANTHER" id="PTHR34947:SF3">
    <property type="entry name" value="TRANSMEMBRANE PROTEIN"/>
    <property type="match status" value="1"/>
</dbReference>
<evidence type="ECO:0008006" key="4">
    <source>
        <dbReference type="Google" id="ProtNLM"/>
    </source>
</evidence>
<comment type="caution">
    <text evidence="2">The sequence shown here is derived from an EMBL/GenBank/DDBJ whole genome shotgun (WGS) entry which is preliminary data.</text>
</comment>
<keyword evidence="1" id="KW-1133">Transmembrane helix</keyword>
<name>A0ABQ9LQY1_HEVBR</name>
<proteinExistence type="predicted"/>
<dbReference type="Proteomes" id="UP001174677">
    <property type="component" value="Chromosome 10"/>
</dbReference>
<keyword evidence="3" id="KW-1185">Reference proteome</keyword>
<organism evidence="2 3">
    <name type="scientific">Hevea brasiliensis</name>
    <name type="common">Para rubber tree</name>
    <name type="synonym">Siphonia brasiliensis</name>
    <dbReference type="NCBI Taxonomy" id="3981"/>
    <lineage>
        <taxon>Eukaryota</taxon>
        <taxon>Viridiplantae</taxon>
        <taxon>Streptophyta</taxon>
        <taxon>Embryophyta</taxon>
        <taxon>Tracheophyta</taxon>
        <taxon>Spermatophyta</taxon>
        <taxon>Magnoliopsida</taxon>
        <taxon>eudicotyledons</taxon>
        <taxon>Gunneridae</taxon>
        <taxon>Pentapetalae</taxon>
        <taxon>rosids</taxon>
        <taxon>fabids</taxon>
        <taxon>Malpighiales</taxon>
        <taxon>Euphorbiaceae</taxon>
        <taxon>Crotonoideae</taxon>
        <taxon>Micrandreae</taxon>
        <taxon>Hevea</taxon>
    </lineage>
</organism>
<evidence type="ECO:0000313" key="2">
    <source>
        <dbReference type="EMBL" id="KAJ9169935.1"/>
    </source>
</evidence>
<dbReference type="EMBL" id="JARPOI010000010">
    <property type="protein sequence ID" value="KAJ9169935.1"/>
    <property type="molecule type" value="Genomic_DNA"/>
</dbReference>
<evidence type="ECO:0000313" key="3">
    <source>
        <dbReference type="Proteomes" id="UP001174677"/>
    </source>
</evidence>
<feature type="transmembrane region" description="Helical" evidence="1">
    <location>
        <begin position="57"/>
        <end position="77"/>
    </location>
</feature>
<keyword evidence="1" id="KW-0812">Transmembrane</keyword>
<evidence type="ECO:0000256" key="1">
    <source>
        <dbReference type="SAM" id="Phobius"/>
    </source>
</evidence>
<keyword evidence="1" id="KW-0472">Membrane</keyword>
<gene>
    <name evidence="2" type="ORF">P3X46_018077</name>
</gene>
<accession>A0ABQ9LQY1</accession>
<sequence length="231" mass="26604">MEPIKHQNLQIKLSKSSNITEFSDLLFFFSVLFLYSLMPPFIFNLMQFFSSNIGKNYTFLLCNGILVFIVKNSGLLGTSHQEINLIKNGESPQKELETVSAEKQEQEIADKCLVMVKGAALITQDVVNEEVNEITMVDEEHEDDEEAQDLVSEEVNEITMVDEEHEDDEEAQDVVSEEVNEIIMVDEEHEDDEEEIGLLNVDELNKKCDDFIRKMKEEIKFEAQQLTLVHH</sequence>
<reference evidence="2 3" key="1">
    <citation type="journal article" date="2023" name="Plant Biotechnol. J.">
        <title>Chromosome-level wild Hevea brasiliensis genome provides new tools for genomic-assisted breeding and valuable loci to elevate rubber yield.</title>
        <authorList>
            <person name="Cheng H."/>
            <person name="Song X."/>
            <person name="Hu Y."/>
            <person name="Wu T."/>
            <person name="Yang Q."/>
            <person name="An Z."/>
            <person name="Feng S."/>
            <person name="Deng Z."/>
            <person name="Wu W."/>
            <person name="Zeng X."/>
            <person name="Tu M."/>
            <person name="Wang X."/>
            <person name="Huang H."/>
        </authorList>
    </citation>
    <scope>NUCLEOTIDE SEQUENCE [LARGE SCALE GENOMIC DNA]</scope>
    <source>
        <strain evidence="2">MT/VB/25A 57/8</strain>
    </source>
</reference>
<dbReference type="PANTHER" id="PTHR34947">
    <property type="entry name" value="TRANSMEMBRANE PROTEIN"/>
    <property type="match status" value="1"/>
</dbReference>